<evidence type="ECO:0000256" key="1">
    <source>
        <dbReference type="SAM" id="MobiDB-lite"/>
    </source>
</evidence>
<accession>A0A9P8PFR4</accession>
<comment type="caution">
    <text evidence="2">The sequence shown here is derived from an EMBL/GenBank/DDBJ whole genome shotgun (WGS) entry which is preliminary data.</text>
</comment>
<evidence type="ECO:0000313" key="3">
    <source>
        <dbReference type="Proteomes" id="UP000769157"/>
    </source>
</evidence>
<gene>
    <name evidence="2" type="ORF">OGAPHI_000743</name>
</gene>
<reference evidence="2" key="2">
    <citation type="submission" date="2021-01" db="EMBL/GenBank/DDBJ databases">
        <authorList>
            <person name="Schikora-Tamarit M.A."/>
        </authorList>
    </citation>
    <scope>NUCLEOTIDE SEQUENCE</scope>
    <source>
        <strain evidence="2">CBS6075</strain>
    </source>
</reference>
<dbReference type="Proteomes" id="UP000769157">
    <property type="component" value="Unassembled WGS sequence"/>
</dbReference>
<protein>
    <submittedName>
        <fullName evidence="2">Uncharacterized protein</fullName>
    </submittedName>
</protein>
<dbReference type="EMBL" id="JAEUBE010000084">
    <property type="protein sequence ID" value="KAH3671032.1"/>
    <property type="molecule type" value="Genomic_DNA"/>
</dbReference>
<dbReference type="GeneID" id="70232711"/>
<sequence>MDFRKPVAEQIADNHCSRATSSEYYSLESTERSLRIESWTGICTRTDRAPTTHLQLGQSWTAPAQEEVPPGTVVATDKTQPVEHSNQPCCSLQNRTWSAGGGTVVAEQRSSAHMAESEAGRKHGADDIEEEPPQRTVEDNFFPMQTS</sequence>
<name>A0A9P8PFR4_9ASCO</name>
<feature type="region of interest" description="Disordered" evidence="1">
    <location>
        <begin position="105"/>
        <end position="147"/>
    </location>
</feature>
<organism evidence="2 3">
    <name type="scientific">Ogataea philodendri</name>
    <dbReference type="NCBI Taxonomy" id="1378263"/>
    <lineage>
        <taxon>Eukaryota</taxon>
        <taxon>Fungi</taxon>
        <taxon>Dikarya</taxon>
        <taxon>Ascomycota</taxon>
        <taxon>Saccharomycotina</taxon>
        <taxon>Pichiomycetes</taxon>
        <taxon>Pichiales</taxon>
        <taxon>Pichiaceae</taxon>
        <taxon>Ogataea</taxon>
    </lineage>
</organism>
<proteinExistence type="predicted"/>
<reference evidence="2" key="1">
    <citation type="journal article" date="2021" name="Open Biol.">
        <title>Shared evolutionary footprints suggest mitochondrial oxidative damage underlies multiple complex I losses in fungi.</title>
        <authorList>
            <person name="Schikora-Tamarit M.A."/>
            <person name="Marcet-Houben M."/>
            <person name="Nosek J."/>
            <person name="Gabaldon T."/>
        </authorList>
    </citation>
    <scope>NUCLEOTIDE SEQUENCE</scope>
    <source>
        <strain evidence="2">CBS6075</strain>
    </source>
</reference>
<evidence type="ECO:0000313" key="2">
    <source>
        <dbReference type="EMBL" id="KAH3671032.1"/>
    </source>
</evidence>
<dbReference type="RefSeq" id="XP_046064400.1">
    <property type="nucleotide sequence ID" value="XM_046208837.1"/>
</dbReference>
<dbReference type="AlphaFoldDB" id="A0A9P8PFR4"/>
<feature type="compositionally biased region" description="Basic and acidic residues" evidence="1">
    <location>
        <begin position="115"/>
        <end position="138"/>
    </location>
</feature>
<keyword evidence="3" id="KW-1185">Reference proteome</keyword>